<gene>
    <name evidence="9" type="ORF">GCM10009855_23300</name>
</gene>
<evidence type="ECO:0000313" key="10">
    <source>
        <dbReference type="Proteomes" id="UP001501170"/>
    </source>
</evidence>
<feature type="transmembrane region" description="Helical" evidence="8">
    <location>
        <begin position="47"/>
        <end position="66"/>
    </location>
</feature>
<name>A0ABN3HK80_9ACTN</name>
<reference evidence="9 10" key="1">
    <citation type="journal article" date="2019" name="Int. J. Syst. Evol. Microbiol.">
        <title>The Global Catalogue of Microorganisms (GCM) 10K type strain sequencing project: providing services to taxonomists for standard genome sequencing and annotation.</title>
        <authorList>
            <consortium name="The Broad Institute Genomics Platform"/>
            <consortium name="The Broad Institute Genome Sequencing Center for Infectious Disease"/>
            <person name="Wu L."/>
            <person name="Ma J."/>
        </authorList>
    </citation>
    <scope>NUCLEOTIDE SEQUENCE [LARGE SCALE GENOMIC DNA]</scope>
    <source>
        <strain evidence="9 10">JCM 16227</strain>
    </source>
</reference>
<feature type="transmembrane region" description="Helical" evidence="8">
    <location>
        <begin position="78"/>
        <end position="102"/>
    </location>
</feature>
<feature type="transmembrane region" description="Helical" evidence="8">
    <location>
        <begin position="366"/>
        <end position="387"/>
    </location>
</feature>
<dbReference type="Pfam" id="PF02386">
    <property type="entry name" value="TrkH"/>
    <property type="match status" value="1"/>
</dbReference>
<dbReference type="EMBL" id="BAAARB010000011">
    <property type="protein sequence ID" value="GAA2382457.1"/>
    <property type="molecule type" value="Genomic_DNA"/>
</dbReference>
<evidence type="ECO:0000256" key="8">
    <source>
        <dbReference type="SAM" id="Phobius"/>
    </source>
</evidence>
<feature type="transmembrane region" description="Helical" evidence="8">
    <location>
        <begin position="129"/>
        <end position="152"/>
    </location>
</feature>
<comment type="caution">
    <text evidence="9">The sequence shown here is derived from an EMBL/GenBank/DDBJ whole genome shotgun (WGS) entry which is preliminary data.</text>
</comment>
<feature type="transmembrane region" description="Helical" evidence="8">
    <location>
        <begin position="314"/>
        <end position="345"/>
    </location>
</feature>
<evidence type="ECO:0000256" key="1">
    <source>
        <dbReference type="ARBA" id="ARBA00004651"/>
    </source>
</evidence>
<accession>A0ABN3HK80</accession>
<feature type="transmembrane region" description="Helical" evidence="8">
    <location>
        <begin position="17"/>
        <end position="35"/>
    </location>
</feature>
<organism evidence="9 10">
    <name type="scientific">Gordonia cholesterolivorans</name>
    <dbReference type="NCBI Taxonomy" id="559625"/>
    <lineage>
        <taxon>Bacteria</taxon>
        <taxon>Bacillati</taxon>
        <taxon>Actinomycetota</taxon>
        <taxon>Actinomycetes</taxon>
        <taxon>Mycobacteriales</taxon>
        <taxon>Gordoniaceae</taxon>
        <taxon>Gordonia</taxon>
    </lineage>
</organism>
<keyword evidence="5 8" id="KW-1133">Transmembrane helix</keyword>
<feature type="transmembrane region" description="Helical" evidence="8">
    <location>
        <begin position="195"/>
        <end position="218"/>
    </location>
</feature>
<dbReference type="Proteomes" id="UP001501170">
    <property type="component" value="Unassembled WGS sequence"/>
</dbReference>
<keyword evidence="6" id="KW-0406">Ion transport</keyword>
<dbReference type="RefSeq" id="WP_006896110.1">
    <property type="nucleotide sequence ID" value="NZ_BAAARB010000011.1"/>
</dbReference>
<dbReference type="PANTHER" id="PTHR32024:SF1">
    <property type="entry name" value="KTR SYSTEM POTASSIUM UPTAKE PROTEIN B"/>
    <property type="match status" value="1"/>
</dbReference>
<evidence type="ECO:0000256" key="5">
    <source>
        <dbReference type="ARBA" id="ARBA00022989"/>
    </source>
</evidence>
<feature type="transmembrane region" description="Helical" evidence="8">
    <location>
        <begin position="239"/>
        <end position="263"/>
    </location>
</feature>
<evidence type="ECO:0000256" key="3">
    <source>
        <dbReference type="ARBA" id="ARBA00022475"/>
    </source>
</evidence>
<evidence type="ECO:0000256" key="6">
    <source>
        <dbReference type="ARBA" id="ARBA00023065"/>
    </source>
</evidence>
<keyword evidence="2" id="KW-0813">Transport</keyword>
<comment type="subcellular location">
    <subcellularLocation>
        <location evidence="1">Cell membrane</location>
        <topology evidence="1">Multi-pass membrane protein</topology>
    </subcellularLocation>
</comment>
<evidence type="ECO:0000256" key="4">
    <source>
        <dbReference type="ARBA" id="ARBA00022692"/>
    </source>
</evidence>
<keyword evidence="10" id="KW-1185">Reference proteome</keyword>
<feature type="transmembrane region" description="Helical" evidence="8">
    <location>
        <begin position="422"/>
        <end position="444"/>
    </location>
</feature>
<sequence length="461" mass="47941">MLPAAGRRRPALRPARLILIGFVLVIVAGTVLLTLPTSSADGRGTGLVAALFTATSATCVTGLSVVDTAEHWSGFGQVVILVLIQVGGLGVMSLATIFGLLIARRVRLQTQMAAQRESKSTVFGDGRRVILGVIGTTVVIEAVVAAILAVRFATGYGESTGRAAYLGVFHAVSAFNNAGFALFSDNLVGFVGDPWIIVPVSAALILGGLGFPVLFELAREMRRAGLRLRGVGRAARLRLSLHTRMTLVTYAALAVVGVVALTATEWTNPATLGHLGLSDKLLAGMFSGVSPRTAGFNSVDVGSMKSSSLLVTDVLMFIGGGSAGTAGGIKVTTFAILGYVILSEIRGEPSVHAMRRRIGPDVQRQAITVALLGVGAVVAATLALMYLTDYTLDTVLIETVSAFATVGLSTGITPDLPGAAQLFLVGLMLLGRLGPITLGSALALREKARRFERPEERPIVG</sequence>
<proteinExistence type="predicted"/>
<protein>
    <submittedName>
        <fullName evidence="9">Potassium transporter TrkG</fullName>
    </submittedName>
</protein>
<dbReference type="PANTHER" id="PTHR32024">
    <property type="entry name" value="TRK SYSTEM POTASSIUM UPTAKE PROTEIN TRKG-RELATED"/>
    <property type="match status" value="1"/>
</dbReference>
<keyword evidence="7 8" id="KW-0472">Membrane</keyword>
<evidence type="ECO:0000256" key="7">
    <source>
        <dbReference type="ARBA" id="ARBA00023136"/>
    </source>
</evidence>
<evidence type="ECO:0000256" key="2">
    <source>
        <dbReference type="ARBA" id="ARBA00022448"/>
    </source>
</evidence>
<keyword evidence="4 8" id="KW-0812">Transmembrane</keyword>
<evidence type="ECO:0000313" key="9">
    <source>
        <dbReference type="EMBL" id="GAA2382457.1"/>
    </source>
</evidence>
<keyword evidence="3" id="KW-1003">Cell membrane</keyword>
<dbReference type="InterPro" id="IPR003445">
    <property type="entry name" value="Cat_transpt"/>
</dbReference>